<evidence type="ECO:0000313" key="3">
    <source>
        <dbReference type="EMBL" id="MBB6176023.1"/>
    </source>
</evidence>
<evidence type="ECO:0000259" key="2">
    <source>
        <dbReference type="Pfam" id="PF18662"/>
    </source>
</evidence>
<dbReference type="Proteomes" id="UP000523528">
    <property type="component" value="Unassembled WGS sequence"/>
</dbReference>
<sequence>MNPNTPTIKSLVIETSRLQEGESYQIQNFVLNSKGLFLNNVNKETGEVSAFKISEPMFVKETVQNLDTKDVYVKLCYRYKEKFHEIEIGMGQLIPSELLKLSGKGLDVSHENHKLVATFLREQQKLAPHREVYREVGWHEEEGGHLVFRHHHVLAKEAKLNVIHDIKGGFFNLEPNGSLDAWKRMIEEEVKGNTPLEMIVCAGFSSVLVGYLSRFYDEVDTLLIHLAGDSTKGKTTAALLAVSIMGMPSNKKKGLQKTWNGTSNAIINMMSGNYGIPIVLDELSMSHAKSLTSELYVLTAGQEKSRLNDEMKLRKQGTWATTILSTGEQSVFERTNQNTGLTVRTFDFSNITWTSSAANADAIRKVIQNNYGHAGIAFIQYLFDSGLHIIEETWEKWQAVCLEALPDSPFRTRIAKKYAILLAAGEIANQSLSLSLDLESILSFLVEEEKERMIARDIGAKAFQHVTQLFIQHQANFRREGSIVSPANCWGKMFIHRDYVEVAFLKHILEQELRKGGFDDPKVVIRSWKEKDWLVTEGDRPTKRTKIFENSEQEERKKALGTANVPKKLQDTTYNIKLPLETLKGLITEQPHPLEMDEVARSWYGF</sequence>
<evidence type="ECO:0000313" key="4">
    <source>
        <dbReference type="Proteomes" id="UP000523528"/>
    </source>
</evidence>
<dbReference type="Pfam" id="PF06048">
    <property type="entry name" value="DUF927"/>
    <property type="match status" value="1"/>
</dbReference>
<feature type="domain" description="DUF927" evidence="1">
    <location>
        <begin position="29"/>
        <end position="315"/>
    </location>
</feature>
<organism evidence="3 4">
    <name type="scientific">Anoxybacillus tengchongensis</name>
    <dbReference type="NCBI Taxonomy" id="576944"/>
    <lineage>
        <taxon>Bacteria</taxon>
        <taxon>Bacillati</taxon>
        <taxon>Bacillota</taxon>
        <taxon>Bacilli</taxon>
        <taxon>Bacillales</taxon>
        <taxon>Anoxybacillaceae</taxon>
        <taxon>Anoxybacillus</taxon>
    </lineage>
</organism>
<name>A0A7W9YPN3_9BACL</name>
<reference evidence="3 4" key="1">
    <citation type="submission" date="2020-08" db="EMBL/GenBank/DDBJ databases">
        <title>Genomic Encyclopedia of Type Strains, Phase IV (KMG-IV): sequencing the most valuable type-strain genomes for metagenomic binning, comparative biology and taxonomic classification.</title>
        <authorList>
            <person name="Goeker M."/>
        </authorList>
    </citation>
    <scope>NUCLEOTIDE SEQUENCE [LARGE SCALE GENOMIC DNA]</scope>
    <source>
        <strain evidence="3 4">DSM 23211</strain>
    </source>
</reference>
<protein>
    <recommendedName>
        <fullName evidence="5">Superfamily II helicase and inactivated derivatives</fullName>
    </recommendedName>
</protein>
<accession>A0A7W9YPN3</accession>
<proteinExistence type="predicted"/>
<feature type="domain" description="Cch helix turn helix" evidence="2">
    <location>
        <begin position="457"/>
        <end position="579"/>
    </location>
</feature>
<dbReference type="InterPro" id="IPR009270">
    <property type="entry name" value="DUF927"/>
</dbReference>
<dbReference type="EMBL" id="JACHES010000003">
    <property type="protein sequence ID" value="MBB6176023.1"/>
    <property type="molecule type" value="Genomic_DNA"/>
</dbReference>
<evidence type="ECO:0008006" key="5">
    <source>
        <dbReference type="Google" id="ProtNLM"/>
    </source>
</evidence>
<dbReference type="InterPro" id="IPR040538">
    <property type="entry name" value="Cch_HTH"/>
</dbReference>
<dbReference type="RefSeq" id="WP_183247395.1">
    <property type="nucleotide sequence ID" value="NZ_JACHES010000003.1"/>
</dbReference>
<keyword evidence="4" id="KW-1185">Reference proteome</keyword>
<evidence type="ECO:0000259" key="1">
    <source>
        <dbReference type="Pfam" id="PF06048"/>
    </source>
</evidence>
<dbReference type="AlphaFoldDB" id="A0A7W9YPN3"/>
<comment type="caution">
    <text evidence="3">The sequence shown here is derived from an EMBL/GenBank/DDBJ whole genome shotgun (WGS) entry which is preliminary data.</text>
</comment>
<dbReference type="Pfam" id="PF18662">
    <property type="entry name" value="HTH_56"/>
    <property type="match status" value="1"/>
</dbReference>
<gene>
    <name evidence="3" type="ORF">HNQ82_000834</name>
</gene>